<proteinExistence type="predicted"/>
<dbReference type="PANTHER" id="PTHR30146">
    <property type="entry name" value="LACI-RELATED TRANSCRIPTIONAL REPRESSOR"/>
    <property type="match status" value="1"/>
</dbReference>
<dbReference type="Pfam" id="PF00356">
    <property type="entry name" value="LacI"/>
    <property type="match status" value="1"/>
</dbReference>
<dbReference type="Gene3D" id="1.10.260.40">
    <property type="entry name" value="lambda repressor-like DNA-binding domains"/>
    <property type="match status" value="1"/>
</dbReference>
<dbReference type="CDD" id="cd06267">
    <property type="entry name" value="PBP1_LacI_sugar_binding-like"/>
    <property type="match status" value="1"/>
</dbReference>
<name>A0A1G9ZV74_9ACTO</name>
<evidence type="ECO:0000259" key="4">
    <source>
        <dbReference type="PROSITE" id="PS50932"/>
    </source>
</evidence>
<keyword evidence="2" id="KW-0238">DNA-binding</keyword>
<evidence type="ECO:0000313" key="6">
    <source>
        <dbReference type="Proteomes" id="UP000199671"/>
    </source>
</evidence>
<dbReference type="InterPro" id="IPR028082">
    <property type="entry name" value="Peripla_BP_I"/>
</dbReference>
<dbReference type="Pfam" id="PF13377">
    <property type="entry name" value="Peripla_BP_3"/>
    <property type="match status" value="1"/>
</dbReference>
<accession>A0A1G9ZV74</accession>
<evidence type="ECO:0000256" key="2">
    <source>
        <dbReference type="ARBA" id="ARBA00023125"/>
    </source>
</evidence>
<dbReference type="SMART" id="SM00354">
    <property type="entry name" value="HTH_LACI"/>
    <property type="match status" value="1"/>
</dbReference>
<keyword evidence="1" id="KW-0805">Transcription regulation</keyword>
<organism evidence="5 6">
    <name type="scientific">Actinomyces ruminicola</name>
    <dbReference type="NCBI Taxonomy" id="332524"/>
    <lineage>
        <taxon>Bacteria</taxon>
        <taxon>Bacillati</taxon>
        <taxon>Actinomycetota</taxon>
        <taxon>Actinomycetes</taxon>
        <taxon>Actinomycetales</taxon>
        <taxon>Actinomycetaceae</taxon>
        <taxon>Actinomyces</taxon>
    </lineage>
</organism>
<protein>
    <submittedName>
        <fullName evidence="5">Transcriptional regulator, LacI family</fullName>
    </submittedName>
</protein>
<dbReference type="RefSeq" id="WP_092612822.1">
    <property type="nucleotide sequence ID" value="NZ_FNHU01000020.1"/>
</dbReference>
<dbReference type="Proteomes" id="UP000199671">
    <property type="component" value="Unassembled WGS sequence"/>
</dbReference>
<dbReference type="PROSITE" id="PS50932">
    <property type="entry name" value="HTH_LACI_2"/>
    <property type="match status" value="1"/>
</dbReference>
<keyword evidence="3" id="KW-0804">Transcription</keyword>
<gene>
    <name evidence="5" type="ORF">SAMN04487766_1201</name>
</gene>
<feature type="domain" description="HTH lacI-type" evidence="4">
    <location>
        <begin position="7"/>
        <end position="61"/>
    </location>
</feature>
<sequence length="337" mass="35800">MRPSDRVTLEDVARAAGVSRATASRVVRGDTGVTAKKTKAVQAAVASLGYIPNSAARALVSRRTGTVAVVIPEPDQMIFSDPFLTQTVQEISRDLDEADIQLVMVFGDQSGHGRRAAKYLRNGSVDGAIVISHHRFSGQVEAIMSVQIPVVFIGRPVAQASPNSWVDLDNVSAGRLAAERLLECGARRPAIITGSLDMVAAHDRLRGFREVLGRVGIDPVLLEGAFTAESGRAAGEALAPRIESGEIDGVFASSDLMALAALEAWRDRGLRVPDDVRLVSCDNGPEAAAANPPLTSVDNPTDILGRAATDMLRAILDETWDGQPVLVPARLLVRQSC</sequence>
<dbReference type="SUPFAM" id="SSF53822">
    <property type="entry name" value="Periplasmic binding protein-like I"/>
    <property type="match status" value="1"/>
</dbReference>
<dbReference type="AlphaFoldDB" id="A0A1G9ZV74"/>
<dbReference type="PANTHER" id="PTHR30146:SF109">
    <property type="entry name" value="HTH-TYPE TRANSCRIPTIONAL REGULATOR GALS"/>
    <property type="match status" value="1"/>
</dbReference>
<dbReference type="PROSITE" id="PS00356">
    <property type="entry name" value="HTH_LACI_1"/>
    <property type="match status" value="1"/>
</dbReference>
<evidence type="ECO:0000313" key="5">
    <source>
        <dbReference type="EMBL" id="SDN24871.1"/>
    </source>
</evidence>
<dbReference type="EMBL" id="FNHU01000020">
    <property type="protein sequence ID" value="SDN24871.1"/>
    <property type="molecule type" value="Genomic_DNA"/>
</dbReference>
<dbReference type="GO" id="GO:0000976">
    <property type="term" value="F:transcription cis-regulatory region binding"/>
    <property type="evidence" value="ECO:0007669"/>
    <property type="project" value="TreeGrafter"/>
</dbReference>
<dbReference type="SUPFAM" id="SSF47413">
    <property type="entry name" value="lambda repressor-like DNA-binding domains"/>
    <property type="match status" value="1"/>
</dbReference>
<dbReference type="InterPro" id="IPR010982">
    <property type="entry name" value="Lambda_DNA-bd_dom_sf"/>
</dbReference>
<dbReference type="OrthoDB" id="4268837at2"/>
<dbReference type="InterPro" id="IPR046335">
    <property type="entry name" value="LacI/GalR-like_sensor"/>
</dbReference>
<evidence type="ECO:0000256" key="3">
    <source>
        <dbReference type="ARBA" id="ARBA00023163"/>
    </source>
</evidence>
<dbReference type="GO" id="GO:0003700">
    <property type="term" value="F:DNA-binding transcription factor activity"/>
    <property type="evidence" value="ECO:0007669"/>
    <property type="project" value="TreeGrafter"/>
</dbReference>
<evidence type="ECO:0000256" key="1">
    <source>
        <dbReference type="ARBA" id="ARBA00023015"/>
    </source>
</evidence>
<dbReference type="CDD" id="cd01392">
    <property type="entry name" value="HTH_LacI"/>
    <property type="match status" value="1"/>
</dbReference>
<dbReference type="InterPro" id="IPR000843">
    <property type="entry name" value="HTH_LacI"/>
</dbReference>
<dbReference type="Gene3D" id="3.40.50.2300">
    <property type="match status" value="2"/>
</dbReference>
<reference evidence="5 6" key="1">
    <citation type="submission" date="2016-10" db="EMBL/GenBank/DDBJ databases">
        <authorList>
            <person name="de Groot N.N."/>
        </authorList>
    </citation>
    <scope>NUCLEOTIDE SEQUENCE [LARGE SCALE GENOMIC DNA]</scope>
    <source>
        <strain evidence="5 6">KPR-7B</strain>
    </source>
</reference>